<dbReference type="Pfam" id="PF00649">
    <property type="entry name" value="Copper-fist"/>
    <property type="match status" value="1"/>
</dbReference>
<keyword evidence="4" id="KW-0186">Copper</keyword>
<dbReference type="PRINTS" id="PR00617">
    <property type="entry name" value="COPPERFIST"/>
</dbReference>
<dbReference type="GO" id="GO:0045944">
    <property type="term" value="P:positive regulation of transcription by RNA polymerase II"/>
    <property type="evidence" value="ECO:0007669"/>
    <property type="project" value="TreeGrafter"/>
</dbReference>
<evidence type="ECO:0000256" key="7">
    <source>
        <dbReference type="ARBA" id="ARBA00023242"/>
    </source>
</evidence>
<dbReference type="PANTHER" id="PTHR28088">
    <property type="entry name" value="TRANSCRIPTIONAL ACTIVATOR HAA1-RELATED"/>
    <property type="match status" value="1"/>
</dbReference>
<feature type="region of interest" description="Disordered" evidence="8">
    <location>
        <begin position="158"/>
        <end position="178"/>
    </location>
</feature>
<dbReference type="SMART" id="SM00412">
    <property type="entry name" value="Cu_FIST"/>
    <property type="match status" value="1"/>
</dbReference>
<dbReference type="GO" id="GO:0000978">
    <property type="term" value="F:RNA polymerase II cis-regulatory region sequence-specific DNA binding"/>
    <property type="evidence" value="ECO:0007669"/>
    <property type="project" value="TreeGrafter"/>
</dbReference>
<dbReference type="PROSITE" id="PS50073">
    <property type="entry name" value="COPPER_FIST_2"/>
    <property type="match status" value="1"/>
</dbReference>
<dbReference type="GO" id="GO:0005507">
    <property type="term" value="F:copper ion binding"/>
    <property type="evidence" value="ECO:0007669"/>
    <property type="project" value="InterPro"/>
</dbReference>
<keyword evidence="2" id="KW-0479">Metal-binding</keyword>
<evidence type="ECO:0000256" key="2">
    <source>
        <dbReference type="ARBA" id="ARBA00022723"/>
    </source>
</evidence>
<evidence type="ECO:0000256" key="1">
    <source>
        <dbReference type="ARBA" id="ARBA00004123"/>
    </source>
</evidence>
<comment type="subcellular location">
    <subcellularLocation>
        <location evidence="1">Nucleus</location>
    </subcellularLocation>
</comment>
<accession>A0A9P8A4C6</accession>
<dbReference type="FunFam" id="3.90.430.10:FF:000001">
    <property type="entry name" value="Copper fist DNA-binding protein"/>
    <property type="match status" value="1"/>
</dbReference>
<evidence type="ECO:0000256" key="4">
    <source>
        <dbReference type="ARBA" id="ARBA00023008"/>
    </source>
</evidence>
<feature type="domain" description="Copper-fist" evidence="9">
    <location>
        <begin position="1"/>
        <end position="40"/>
    </location>
</feature>
<comment type="caution">
    <text evidence="10">The sequence shown here is derived from an EMBL/GenBank/DDBJ whole genome shotgun (WGS) entry which is preliminary data.</text>
</comment>
<dbReference type="GO" id="GO:0006878">
    <property type="term" value="P:intracellular copper ion homeostasis"/>
    <property type="evidence" value="ECO:0007669"/>
    <property type="project" value="TreeGrafter"/>
</dbReference>
<keyword evidence="7" id="KW-0539">Nucleus</keyword>
<feature type="compositionally biased region" description="Polar residues" evidence="8">
    <location>
        <begin position="662"/>
        <end position="692"/>
    </location>
</feature>
<evidence type="ECO:0000256" key="5">
    <source>
        <dbReference type="ARBA" id="ARBA00023015"/>
    </source>
</evidence>
<dbReference type="EMBL" id="JAIFTL010000077">
    <property type="protein sequence ID" value="KAG9324093.1"/>
    <property type="molecule type" value="Genomic_DNA"/>
</dbReference>
<organism evidence="10 11">
    <name type="scientific">Mortierella alpina</name>
    <name type="common">Oleaginous fungus</name>
    <name type="synonym">Mortierella renispora</name>
    <dbReference type="NCBI Taxonomy" id="64518"/>
    <lineage>
        <taxon>Eukaryota</taxon>
        <taxon>Fungi</taxon>
        <taxon>Fungi incertae sedis</taxon>
        <taxon>Mucoromycota</taxon>
        <taxon>Mortierellomycotina</taxon>
        <taxon>Mortierellomycetes</taxon>
        <taxon>Mortierellales</taxon>
        <taxon>Mortierellaceae</taxon>
        <taxon>Mortierella</taxon>
    </lineage>
</organism>
<dbReference type="InterPro" id="IPR036395">
    <property type="entry name" value="Cu_fist_DNA-bd_dom_sf"/>
</dbReference>
<evidence type="ECO:0000256" key="8">
    <source>
        <dbReference type="SAM" id="MobiDB-lite"/>
    </source>
</evidence>
<dbReference type="InterPro" id="IPR051763">
    <property type="entry name" value="Copper_Homeo_Regul"/>
</dbReference>
<evidence type="ECO:0000256" key="3">
    <source>
        <dbReference type="ARBA" id="ARBA00022833"/>
    </source>
</evidence>
<proteinExistence type="predicted"/>
<gene>
    <name evidence="10" type="ORF">KVV02_008500</name>
</gene>
<reference evidence="10" key="1">
    <citation type="submission" date="2021-07" db="EMBL/GenBank/DDBJ databases">
        <title>Draft genome of Mortierella alpina, strain LL118, isolated from an aspen leaf litter sample.</title>
        <authorList>
            <person name="Yang S."/>
            <person name="Vinatzer B.A."/>
        </authorList>
    </citation>
    <scope>NUCLEOTIDE SEQUENCE</scope>
    <source>
        <strain evidence="10">LL118</strain>
    </source>
</reference>
<evidence type="ECO:0000259" key="9">
    <source>
        <dbReference type="PROSITE" id="PS50073"/>
    </source>
</evidence>
<sequence>MVFVNGQKFACATCIKGHRSTSCNHGERPLHEIKKKGRPSTQCMHCKELRKAKQVHVRCICGREEGSIMSSGLKRTKSLSHEGRAGDAEGLCISDTNIHSCGCLEGGICTCCRDREGRVVVKPGTTSSRHNLFRSYSSTHQRGATSLDLGKPGMVLHPRESSSISGLPSTQSPDGCASPASNLGINSTFTGLKLSSSGVPSPLVQTVASGSPGSDSSLMTSSPMNSQHNQMPSNLCFDYTSSSDYDSDQYNSPVPYTYFQNNMVNYAMSDASDDFGDRDATMAQDINSRPTPMNTVASDSVSALYSTMSGFSSSSSSPMPIQPFMAYSGNIPNPAPPSVTEKTCCKPTSSNPSPTLPVSKPSFSESNFAQGGPDADGCGCAISASMCCCGEMCACPGCLAYPNNPNQLNSGLAQIATTASFSADKSGRVDQNIAAVSGNTSMVQSSVTSIVLPKGSCCGSNKTNAILSNDPSDPANTHALNLSRALSLIGATGQNGSSTMTEDVRQALRQGFSALDQTSLESAKMQHPTLLGDNGVLICGCGCGRPTVDCADCFRDMCEFVGQSQAKVLKDELEFEMAMNQEGGYLADLGLNLNMSLAMNMCLSMSMDMNPNEGSAEPSGLGLGQNLEPSQDADSPFMLVQAQLSHSQQAEIPQQYYRPAESPSSTSQNNASNQDPGQTPSQSQAIHQPPSTQEQLAHEQEQRLRLQLLEQEQMQLSQLQPSSLNHLQLDFLDDEDWSFVDEIREEAPGRSISGIRRP</sequence>
<feature type="compositionally biased region" description="Polar residues" evidence="8">
    <location>
        <begin position="642"/>
        <end position="652"/>
    </location>
</feature>
<evidence type="ECO:0000256" key="6">
    <source>
        <dbReference type="ARBA" id="ARBA00023163"/>
    </source>
</evidence>
<feature type="region of interest" description="Disordered" evidence="8">
    <location>
        <begin position="338"/>
        <end position="367"/>
    </location>
</feature>
<keyword evidence="6" id="KW-0804">Transcription</keyword>
<dbReference type="Gene3D" id="3.90.430.10">
    <property type="entry name" value="Copper fist DNA-binding domain"/>
    <property type="match status" value="1"/>
</dbReference>
<dbReference type="GO" id="GO:0000981">
    <property type="term" value="F:DNA-binding transcription factor activity, RNA polymerase II-specific"/>
    <property type="evidence" value="ECO:0007669"/>
    <property type="project" value="TreeGrafter"/>
</dbReference>
<dbReference type="SMART" id="SM01090">
    <property type="entry name" value="Copper-fist"/>
    <property type="match status" value="1"/>
</dbReference>
<dbReference type="AlphaFoldDB" id="A0A9P8A4C6"/>
<dbReference type="InterPro" id="IPR001083">
    <property type="entry name" value="Cu_fist_DNA-bd_dom"/>
</dbReference>
<dbReference type="SUPFAM" id="SSF57879">
    <property type="entry name" value="Zinc domain conserved in yeast copper-regulated transcription factors"/>
    <property type="match status" value="1"/>
</dbReference>
<dbReference type="GO" id="GO:0005634">
    <property type="term" value="C:nucleus"/>
    <property type="evidence" value="ECO:0007669"/>
    <property type="project" value="UniProtKB-SubCell"/>
</dbReference>
<protein>
    <recommendedName>
        <fullName evidence="9">Copper-fist domain-containing protein</fullName>
    </recommendedName>
</protein>
<dbReference type="GO" id="GO:0006879">
    <property type="term" value="P:intracellular iron ion homeostasis"/>
    <property type="evidence" value="ECO:0007669"/>
    <property type="project" value="TreeGrafter"/>
</dbReference>
<feature type="region of interest" description="Disordered" evidence="8">
    <location>
        <begin position="610"/>
        <end position="701"/>
    </location>
</feature>
<feature type="compositionally biased region" description="Polar residues" evidence="8">
    <location>
        <begin position="161"/>
        <end position="178"/>
    </location>
</feature>
<dbReference type="PANTHER" id="PTHR28088:SF5">
    <property type="entry name" value="TRANSCRIPTIONAL ACTIVATOR HAA1-RELATED"/>
    <property type="match status" value="1"/>
</dbReference>
<evidence type="ECO:0000313" key="11">
    <source>
        <dbReference type="Proteomes" id="UP000717515"/>
    </source>
</evidence>
<evidence type="ECO:0000313" key="10">
    <source>
        <dbReference type="EMBL" id="KAG9324093.1"/>
    </source>
</evidence>
<keyword evidence="3" id="KW-0862">Zinc</keyword>
<name>A0A9P8A4C6_MORAP</name>
<dbReference type="Proteomes" id="UP000717515">
    <property type="component" value="Unassembled WGS sequence"/>
</dbReference>
<feature type="region of interest" description="Disordered" evidence="8">
    <location>
        <begin position="207"/>
        <end position="233"/>
    </location>
</feature>
<keyword evidence="5" id="KW-0805">Transcription regulation</keyword>